<sequence>MEIIGRNEFVDLPELGLFGLKAKIDTGAYRSAIHYHDLRIETINNVKTLIITLDLIGDQPVEKKFTDFKITKVKSSFGDKSKRYFIRTKMRIGDIEKMVDLSFSDRSDMRYPLLIGRKVLAKTFLVDVSAKYLHSQNSSD</sequence>
<dbReference type="RefSeq" id="WP_169681227.1">
    <property type="nucleotide sequence ID" value="NZ_JABBNU010000006.1"/>
</dbReference>
<protein>
    <recommendedName>
        <fullName evidence="1">Retropepsin-like aspartic endopeptidase domain-containing protein</fullName>
    </recommendedName>
</protein>
<organism evidence="2 3">
    <name type="scientific">Marinigracilibium pacificum</name>
    <dbReference type="NCBI Taxonomy" id="2729599"/>
    <lineage>
        <taxon>Bacteria</taxon>
        <taxon>Pseudomonadati</taxon>
        <taxon>Bacteroidota</taxon>
        <taxon>Cytophagia</taxon>
        <taxon>Cytophagales</taxon>
        <taxon>Flammeovirgaceae</taxon>
        <taxon>Marinigracilibium</taxon>
    </lineage>
</organism>
<evidence type="ECO:0000259" key="1">
    <source>
        <dbReference type="Pfam" id="PF05618"/>
    </source>
</evidence>
<dbReference type="PANTHER" id="PTHR38037:SF2">
    <property type="entry name" value="ATP-DEPENDENT ZINC PROTEASE DOMAIN-CONTAINING PROTEIN-RELATED"/>
    <property type="match status" value="1"/>
</dbReference>
<dbReference type="InterPro" id="IPR021109">
    <property type="entry name" value="Peptidase_aspartic_dom_sf"/>
</dbReference>
<gene>
    <name evidence="2" type="ORF">HH304_10625</name>
</gene>
<reference evidence="2 3" key="1">
    <citation type="submission" date="2020-04" db="EMBL/GenBank/DDBJ databases">
        <title>Flammeovirgaceae bacterium KN852 isolated from deep sea.</title>
        <authorList>
            <person name="Zhang D.-C."/>
        </authorList>
    </citation>
    <scope>NUCLEOTIDE SEQUENCE [LARGE SCALE GENOMIC DNA]</scope>
    <source>
        <strain evidence="2 3">KN852</strain>
    </source>
</reference>
<dbReference type="SUPFAM" id="SSF50630">
    <property type="entry name" value="Acid proteases"/>
    <property type="match status" value="1"/>
</dbReference>
<comment type="caution">
    <text evidence="2">The sequence shown here is derived from an EMBL/GenBank/DDBJ whole genome shotgun (WGS) entry which is preliminary data.</text>
</comment>
<dbReference type="Proteomes" id="UP000559010">
    <property type="component" value="Unassembled WGS sequence"/>
</dbReference>
<name>A0A848J000_9BACT</name>
<proteinExistence type="predicted"/>
<dbReference type="InterPro" id="IPR008503">
    <property type="entry name" value="Asp_endopeptidase"/>
</dbReference>
<feature type="domain" description="Retropepsin-like aspartic endopeptidase" evidence="1">
    <location>
        <begin position="3"/>
        <end position="135"/>
    </location>
</feature>
<dbReference type="Gene3D" id="2.40.70.10">
    <property type="entry name" value="Acid Proteases"/>
    <property type="match status" value="1"/>
</dbReference>
<keyword evidence="3" id="KW-1185">Reference proteome</keyword>
<dbReference type="EMBL" id="JABBNU010000006">
    <property type="protein sequence ID" value="NMM48855.1"/>
    <property type="molecule type" value="Genomic_DNA"/>
</dbReference>
<dbReference type="Pfam" id="PF05618">
    <property type="entry name" value="Zn_protease"/>
    <property type="match status" value="1"/>
</dbReference>
<accession>A0A848J000</accession>
<evidence type="ECO:0000313" key="3">
    <source>
        <dbReference type="Proteomes" id="UP000559010"/>
    </source>
</evidence>
<dbReference type="PANTHER" id="PTHR38037">
    <property type="entry name" value="ZN_PROTEASE DOMAIN-CONTAINING PROTEIN"/>
    <property type="match status" value="1"/>
</dbReference>
<evidence type="ECO:0000313" key="2">
    <source>
        <dbReference type="EMBL" id="NMM48855.1"/>
    </source>
</evidence>
<dbReference type="AlphaFoldDB" id="A0A848J000"/>